<proteinExistence type="inferred from homology"/>
<dbReference type="SUPFAM" id="SSF53474">
    <property type="entry name" value="alpha/beta-Hydrolases"/>
    <property type="match status" value="1"/>
</dbReference>
<dbReference type="InterPro" id="IPR018202">
    <property type="entry name" value="Ser_caboxypep_ser_AS"/>
</dbReference>
<dbReference type="GO" id="GO:0004185">
    <property type="term" value="F:serine-type carboxypeptidase activity"/>
    <property type="evidence" value="ECO:0007669"/>
    <property type="project" value="UniProtKB-UniRule"/>
</dbReference>
<keyword evidence="3 6" id="KW-0645">Protease</keyword>
<dbReference type="AlphaFoldDB" id="A0A166HDS3"/>
<protein>
    <recommendedName>
        <fullName evidence="6">Carboxypeptidase</fullName>
        <ecNumber evidence="6">3.4.16.-</ecNumber>
    </recommendedName>
</protein>
<evidence type="ECO:0000256" key="5">
    <source>
        <dbReference type="ARBA" id="ARBA00023180"/>
    </source>
</evidence>
<dbReference type="PRINTS" id="PR00724">
    <property type="entry name" value="CRBOXYPTASEC"/>
</dbReference>
<keyword evidence="4 6" id="KW-0378">Hydrolase</keyword>
<feature type="signal peptide" evidence="6">
    <location>
        <begin position="1"/>
        <end position="16"/>
    </location>
</feature>
<keyword evidence="6" id="KW-0732">Signal</keyword>
<dbReference type="STRING" id="1314776.A0A166HDS3"/>
<keyword evidence="8" id="KW-1185">Reference proteome</keyword>
<dbReference type="InterPro" id="IPR001563">
    <property type="entry name" value="Peptidase_S10"/>
</dbReference>
<keyword evidence="5" id="KW-0325">Glycoprotein</keyword>
<comment type="similarity">
    <text evidence="1 6">Belongs to the peptidase S10 family.</text>
</comment>
<dbReference type="PROSITE" id="PS00131">
    <property type="entry name" value="CARBOXYPEPT_SER_SER"/>
    <property type="match status" value="1"/>
</dbReference>
<evidence type="ECO:0000256" key="2">
    <source>
        <dbReference type="ARBA" id="ARBA00022645"/>
    </source>
</evidence>
<dbReference type="Proteomes" id="UP000076798">
    <property type="component" value="Unassembled WGS sequence"/>
</dbReference>
<dbReference type="Gene3D" id="3.40.50.1820">
    <property type="entry name" value="alpha/beta hydrolase"/>
    <property type="match status" value="1"/>
</dbReference>
<dbReference type="GO" id="GO:0000324">
    <property type="term" value="C:fungal-type vacuole"/>
    <property type="evidence" value="ECO:0007669"/>
    <property type="project" value="TreeGrafter"/>
</dbReference>
<evidence type="ECO:0000313" key="7">
    <source>
        <dbReference type="EMBL" id="KZT42607.1"/>
    </source>
</evidence>
<accession>A0A166HDS3</accession>
<keyword evidence="2 6" id="KW-0121">Carboxypeptidase</keyword>
<organism evidence="7 8">
    <name type="scientific">Sistotremastrum suecicum HHB10207 ss-3</name>
    <dbReference type="NCBI Taxonomy" id="1314776"/>
    <lineage>
        <taxon>Eukaryota</taxon>
        <taxon>Fungi</taxon>
        <taxon>Dikarya</taxon>
        <taxon>Basidiomycota</taxon>
        <taxon>Agaricomycotina</taxon>
        <taxon>Agaricomycetes</taxon>
        <taxon>Sistotremastrales</taxon>
        <taxon>Sistotremastraceae</taxon>
        <taxon>Sistotremastrum</taxon>
    </lineage>
</organism>
<evidence type="ECO:0000256" key="6">
    <source>
        <dbReference type="RuleBase" id="RU361156"/>
    </source>
</evidence>
<dbReference type="InterPro" id="IPR029058">
    <property type="entry name" value="AB_hydrolase_fold"/>
</dbReference>
<sequence length="539" mass="59771">MKAFIVLQALVAASTAFPLDAILDARAGVRGLLNQYTQLTGSFFGIPASIGSLPSHVVNTNDQHTLSWTDDNRVFIQEGDIVYEQIRYPEHPQYQLRVRSPELCDPTVKQYSGYLDVLDGTHSLFFWFFEARESPKTAPLILWLNGGPGCSSSTGLLFELGPCSVADEGHNTTWNKHSWNKNANIIFLDQPVGVGYSYSSDGSTISTTPVAAVDVWAFLELFLARFSKYSKVPFHIAAESYGGTYAPNIASVIHKKNQEFSLAPSPGRPKINLSSVILANGLTEPYTQFGKVAEYACEGPYPVWDDPNGPECTSLRGKTPTCQRLINACYNYDSRFTCVPAALYCWSQLYGSFQQMGLNPYDVRRACDREKDGPLCYKQMEWIDVYLNTPEIKKELGVNPSIEFQSCNMNVNQAFMAQGDGMHNSAALLPDLLADGIRLLVYAGNADFMCNFIGNEAWMEALDSPFQREFLETKSANWVTSKYGKLAGKVRSAGGDGFTAGNYTFVEVFEAGHMVPYDQPEAALDLIEHWIANTPLTFQ</sequence>
<dbReference type="EC" id="3.4.16.-" evidence="6"/>
<evidence type="ECO:0000313" key="8">
    <source>
        <dbReference type="Proteomes" id="UP000076798"/>
    </source>
</evidence>
<dbReference type="PANTHER" id="PTHR11802">
    <property type="entry name" value="SERINE PROTEASE FAMILY S10 SERINE CARBOXYPEPTIDASE"/>
    <property type="match status" value="1"/>
</dbReference>
<dbReference type="GO" id="GO:0006508">
    <property type="term" value="P:proteolysis"/>
    <property type="evidence" value="ECO:0007669"/>
    <property type="project" value="UniProtKB-KW"/>
</dbReference>
<gene>
    <name evidence="7" type="ORF">SISSUDRAFT_1058383</name>
</gene>
<evidence type="ECO:0000256" key="3">
    <source>
        <dbReference type="ARBA" id="ARBA00022670"/>
    </source>
</evidence>
<dbReference type="Pfam" id="PF00450">
    <property type="entry name" value="Peptidase_S10"/>
    <property type="match status" value="1"/>
</dbReference>
<evidence type="ECO:0000256" key="1">
    <source>
        <dbReference type="ARBA" id="ARBA00009431"/>
    </source>
</evidence>
<feature type="chain" id="PRO_5007748832" description="Carboxypeptidase" evidence="6">
    <location>
        <begin position="17"/>
        <end position="539"/>
    </location>
</feature>
<dbReference type="EMBL" id="KV428012">
    <property type="protein sequence ID" value="KZT42607.1"/>
    <property type="molecule type" value="Genomic_DNA"/>
</dbReference>
<reference evidence="7 8" key="1">
    <citation type="journal article" date="2016" name="Mol. Biol. Evol.">
        <title>Comparative Genomics of Early-Diverging Mushroom-Forming Fungi Provides Insights into the Origins of Lignocellulose Decay Capabilities.</title>
        <authorList>
            <person name="Nagy L.G."/>
            <person name="Riley R."/>
            <person name="Tritt A."/>
            <person name="Adam C."/>
            <person name="Daum C."/>
            <person name="Floudas D."/>
            <person name="Sun H."/>
            <person name="Yadav J.S."/>
            <person name="Pangilinan J."/>
            <person name="Larsson K.H."/>
            <person name="Matsuura K."/>
            <person name="Barry K."/>
            <person name="Labutti K."/>
            <person name="Kuo R."/>
            <person name="Ohm R.A."/>
            <person name="Bhattacharya S.S."/>
            <person name="Shirouzu T."/>
            <person name="Yoshinaga Y."/>
            <person name="Martin F.M."/>
            <person name="Grigoriev I.V."/>
            <person name="Hibbett D.S."/>
        </authorList>
    </citation>
    <scope>NUCLEOTIDE SEQUENCE [LARGE SCALE GENOMIC DNA]</scope>
    <source>
        <strain evidence="7 8">HHB10207 ss-3</strain>
    </source>
</reference>
<dbReference type="PANTHER" id="PTHR11802:SF452">
    <property type="entry name" value="CARBOXYPEPTIDASE"/>
    <property type="match status" value="1"/>
</dbReference>
<dbReference type="Gene3D" id="1.10.287.410">
    <property type="match status" value="1"/>
</dbReference>
<evidence type="ECO:0000256" key="4">
    <source>
        <dbReference type="ARBA" id="ARBA00022801"/>
    </source>
</evidence>
<dbReference type="OrthoDB" id="443318at2759"/>
<name>A0A166HDS3_9AGAM</name>